<dbReference type="Proteomes" id="UP000885414">
    <property type="component" value="Unassembled WGS sequence"/>
</dbReference>
<reference evidence="1" key="1">
    <citation type="submission" date="2018-07" db="EMBL/GenBank/DDBJ databases">
        <authorList>
            <consortium name="GenomeTrakr network: Whole genome sequencing for foodborne pathogen traceback"/>
        </authorList>
    </citation>
    <scope>NUCLEOTIDE SEQUENCE [LARGE SCALE GENOMIC DNA]</scope>
    <source>
        <strain evidence="1">FDA00010322</strain>
    </source>
</reference>
<comment type="caution">
    <text evidence="1">The sequence shown here is derived from an EMBL/GenBank/DDBJ whole genome shotgun (WGS) entry which is preliminary data.</text>
</comment>
<dbReference type="AlphaFoldDB" id="A0A402XK37"/>
<dbReference type="EMBL" id="RSUZ01000036">
    <property type="protein sequence ID" value="MIV65799.1"/>
    <property type="molecule type" value="Genomic_DNA"/>
</dbReference>
<protein>
    <submittedName>
        <fullName evidence="1">Uncharacterized protein</fullName>
    </submittedName>
</protein>
<proteinExistence type="predicted"/>
<gene>
    <name evidence="1" type="ORF">BA086_22775</name>
</gene>
<name>A0A402XK37_SALER</name>
<accession>A0A402XK37</accession>
<sequence>MFFIVCVFTVFIEIGMRLTIWQSIKTIISDKDKYTLNVTLYDRIGFGSVGCTGYDEANYLAIPYSIWLVKDVFLANFICQYRSEHISIRIIGDQRDINYHWSFKQWRFIDTDKEIQEKNHEQYIQQEK</sequence>
<organism evidence="1">
    <name type="scientific">Salmonella enterica</name>
    <name type="common">Salmonella choleraesuis</name>
    <dbReference type="NCBI Taxonomy" id="28901"/>
    <lineage>
        <taxon>Bacteria</taxon>
        <taxon>Pseudomonadati</taxon>
        <taxon>Pseudomonadota</taxon>
        <taxon>Gammaproteobacteria</taxon>
        <taxon>Enterobacterales</taxon>
        <taxon>Enterobacteriaceae</taxon>
        <taxon>Salmonella</taxon>
    </lineage>
</organism>
<evidence type="ECO:0000313" key="1">
    <source>
        <dbReference type="EMBL" id="MIV65799.1"/>
    </source>
</evidence>